<dbReference type="Proteomes" id="UP000294901">
    <property type="component" value="Unassembled WGS sequence"/>
</dbReference>
<reference evidence="1 2" key="1">
    <citation type="submission" date="2019-03" db="EMBL/GenBank/DDBJ databases">
        <title>Sequencing the genomes of 1000 actinobacteria strains.</title>
        <authorList>
            <person name="Klenk H.-P."/>
        </authorList>
    </citation>
    <scope>NUCLEOTIDE SEQUENCE [LARGE SCALE GENOMIC DNA]</scope>
    <source>
        <strain evidence="1 2">DSM 43805</strain>
    </source>
</reference>
<protein>
    <submittedName>
        <fullName evidence="1">Uncharacterized protein</fullName>
    </submittedName>
</protein>
<accession>A0A4V3C7N9</accession>
<dbReference type="RefSeq" id="WP_166661137.1">
    <property type="nucleotide sequence ID" value="NZ_BOMD01000022.1"/>
</dbReference>
<dbReference type="EMBL" id="SNWR01000001">
    <property type="protein sequence ID" value="TDO38388.1"/>
    <property type="molecule type" value="Genomic_DNA"/>
</dbReference>
<keyword evidence="2" id="KW-1185">Reference proteome</keyword>
<proteinExistence type="predicted"/>
<sequence>MTYQKKLADPHVSAIRAALAAGPSTTLNRPCYDARKWRLAAVAASPRTGRKEAAR</sequence>
<organism evidence="1 2">
    <name type="scientific">Paractinoplanes brasiliensis</name>
    <dbReference type="NCBI Taxonomy" id="52695"/>
    <lineage>
        <taxon>Bacteria</taxon>
        <taxon>Bacillati</taxon>
        <taxon>Actinomycetota</taxon>
        <taxon>Actinomycetes</taxon>
        <taxon>Micromonosporales</taxon>
        <taxon>Micromonosporaceae</taxon>
        <taxon>Paractinoplanes</taxon>
    </lineage>
</organism>
<evidence type="ECO:0000313" key="2">
    <source>
        <dbReference type="Proteomes" id="UP000294901"/>
    </source>
</evidence>
<evidence type="ECO:0000313" key="1">
    <source>
        <dbReference type="EMBL" id="TDO38388.1"/>
    </source>
</evidence>
<name>A0A4V3C7N9_9ACTN</name>
<dbReference type="AlphaFoldDB" id="A0A4V3C7N9"/>
<gene>
    <name evidence="1" type="ORF">C8E87_2041</name>
</gene>
<comment type="caution">
    <text evidence="1">The sequence shown here is derived from an EMBL/GenBank/DDBJ whole genome shotgun (WGS) entry which is preliminary data.</text>
</comment>